<organism evidence="5">
    <name type="scientific">termite gut metagenome</name>
    <dbReference type="NCBI Taxonomy" id="433724"/>
    <lineage>
        <taxon>unclassified sequences</taxon>
        <taxon>metagenomes</taxon>
        <taxon>organismal metagenomes</taxon>
    </lineage>
</organism>
<protein>
    <recommendedName>
        <fullName evidence="1">DNA (cytosine-5-)-methyltransferase</fullName>
        <ecNumber evidence="1">2.1.1.37</ecNumber>
    </recommendedName>
</protein>
<dbReference type="Pfam" id="PF00145">
    <property type="entry name" value="DNA_methylase"/>
    <property type="match status" value="1"/>
</dbReference>
<accession>A0A5J4QA85</accession>
<dbReference type="PRINTS" id="PR00105">
    <property type="entry name" value="C5METTRFRASE"/>
</dbReference>
<dbReference type="NCBIfam" id="TIGR00675">
    <property type="entry name" value="dcm"/>
    <property type="match status" value="1"/>
</dbReference>
<evidence type="ECO:0000256" key="2">
    <source>
        <dbReference type="ARBA" id="ARBA00022603"/>
    </source>
</evidence>
<reference evidence="5" key="1">
    <citation type="submission" date="2019-03" db="EMBL/GenBank/DDBJ databases">
        <title>Single cell metagenomics reveals metabolic interactions within the superorganism composed of flagellate Streblomastix strix and complex community of Bacteroidetes bacteria on its surface.</title>
        <authorList>
            <person name="Treitli S.C."/>
            <person name="Kolisko M."/>
            <person name="Husnik F."/>
            <person name="Keeling P."/>
            <person name="Hampl V."/>
        </authorList>
    </citation>
    <scope>NUCLEOTIDE SEQUENCE</scope>
    <source>
        <strain evidence="5">STM</strain>
    </source>
</reference>
<evidence type="ECO:0000256" key="4">
    <source>
        <dbReference type="ARBA" id="ARBA00022691"/>
    </source>
</evidence>
<dbReference type="EC" id="2.1.1.37" evidence="1"/>
<evidence type="ECO:0000256" key="3">
    <source>
        <dbReference type="ARBA" id="ARBA00022679"/>
    </source>
</evidence>
<dbReference type="InterPro" id="IPR001525">
    <property type="entry name" value="C5_MeTfrase"/>
</dbReference>
<dbReference type="Gene3D" id="3.90.120.10">
    <property type="entry name" value="DNA Methylase, subunit A, domain 2"/>
    <property type="match status" value="1"/>
</dbReference>
<dbReference type="InterPro" id="IPR050390">
    <property type="entry name" value="C5-Methyltransferase"/>
</dbReference>
<sequence length="244" mass="27860">MAKIKDFAVVDLFCGIGGLTHGFITEGFTVSSGVDFDNTCSYAYKTNNNAKFLYKDVTQLTAKELNGLYPKRKRKILVGCTPCQPFSIFNYKNNNNAEKQAEDVKWRLLYSFADLIEATQPEIVSMENVPQLRNFNGGKVFNDFVSRLENNGYKVSYSIFNAQDYGVPQRRKRLILLASKHSKFELIPATHKDKYTTVYDAIGHLPKIEDGEHCETDFLHYSRKLTDINKKRIKATPEGGSWRD</sequence>
<keyword evidence="3 5" id="KW-0808">Transferase</keyword>
<dbReference type="InterPro" id="IPR029063">
    <property type="entry name" value="SAM-dependent_MTases_sf"/>
</dbReference>
<dbReference type="Gene3D" id="3.40.50.150">
    <property type="entry name" value="Vaccinia Virus protein VP39"/>
    <property type="match status" value="1"/>
</dbReference>
<name>A0A5J4QA85_9ZZZZ</name>
<evidence type="ECO:0000256" key="1">
    <source>
        <dbReference type="ARBA" id="ARBA00011975"/>
    </source>
</evidence>
<dbReference type="InterPro" id="IPR018117">
    <property type="entry name" value="C5_DNA_meth_AS"/>
</dbReference>
<evidence type="ECO:0000313" key="5">
    <source>
        <dbReference type="EMBL" id="KAA6317960.1"/>
    </source>
</evidence>
<proteinExistence type="predicted"/>
<dbReference type="PROSITE" id="PS00094">
    <property type="entry name" value="C5_MTASE_1"/>
    <property type="match status" value="1"/>
</dbReference>
<keyword evidence="2 5" id="KW-0489">Methyltransferase</keyword>
<dbReference type="EMBL" id="SNRY01004348">
    <property type="protein sequence ID" value="KAA6317960.1"/>
    <property type="molecule type" value="Genomic_DNA"/>
</dbReference>
<comment type="caution">
    <text evidence="5">The sequence shown here is derived from an EMBL/GenBank/DDBJ whole genome shotgun (WGS) entry which is preliminary data.</text>
</comment>
<dbReference type="GO" id="GO:0003886">
    <property type="term" value="F:DNA (cytosine-5-)-methyltransferase activity"/>
    <property type="evidence" value="ECO:0007669"/>
    <property type="project" value="UniProtKB-EC"/>
</dbReference>
<keyword evidence="4" id="KW-0949">S-adenosyl-L-methionine</keyword>
<dbReference type="GO" id="GO:0032259">
    <property type="term" value="P:methylation"/>
    <property type="evidence" value="ECO:0007669"/>
    <property type="project" value="UniProtKB-KW"/>
</dbReference>
<dbReference type="PANTHER" id="PTHR10629">
    <property type="entry name" value="CYTOSINE-SPECIFIC METHYLTRANSFERASE"/>
    <property type="match status" value="1"/>
</dbReference>
<gene>
    <name evidence="5" type="ORF">EZS27_031968</name>
</gene>
<dbReference type="PROSITE" id="PS51679">
    <property type="entry name" value="SAM_MT_C5"/>
    <property type="match status" value="1"/>
</dbReference>
<dbReference type="PANTHER" id="PTHR10629:SF52">
    <property type="entry name" value="DNA (CYTOSINE-5)-METHYLTRANSFERASE 1"/>
    <property type="match status" value="1"/>
</dbReference>
<dbReference type="SUPFAM" id="SSF53335">
    <property type="entry name" value="S-adenosyl-L-methionine-dependent methyltransferases"/>
    <property type="match status" value="1"/>
</dbReference>
<dbReference type="AlphaFoldDB" id="A0A5J4QA85"/>